<evidence type="ECO:0000256" key="1">
    <source>
        <dbReference type="SAM" id="SignalP"/>
    </source>
</evidence>
<dbReference type="SUPFAM" id="SSF51126">
    <property type="entry name" value="Pectin lyase-like"/>
    <property type="match status" value="1"/>
</dbReference>
<dbReference type="PROSITE" id="PS51257">
    <property type="entry name" value="PROKAR_LIPOPROTEIN"/>
    <property type="match status" value="1"/>
</dbReference>
<dbReference type="Gene3D" id="2.160.20.10">
    <property type="entry name" value="Single-stranded right-handed beta-helix, Pectin lyase-like"/>
    <property type="match status" value="1"/>
</dbReference>
<proteinExistence type="predicted"/>
<keyword evidence="1" id="KW-0732">Signal</keyword>
<dbReference type="STRING" id="52.CMC5_038350"/>
<keyword evidence="3" id="KW-1185">Reference proteome</keyword>
<dbReference type="EMBL" id="CP012159">
    <property type="protein sequence ID" value="AKT39686.1"/>
    <property type="molecule type" value="Genomic_DNA"/>
</dbReference>
<sequence>MRINGTILPGFTALGLLLAGCSDAADPLAPGAQSETTLSGSITESRTLTADTEWTLGGVVFVEEGATLTIEPGTVIKGDAASLGTLVIEPGAKLMARGTADAPIVFTSQAPPGERRAGDWGGVILLGRAPINVPGGRAQVEGITGEGTEYGGNDPEDSSGVVEYVRIEFSGVQLSPDNEINGITFAGVGRGTKVDHVMVHHTTDDCFEFFGGTVDAKHLICAYNGDDGVDWDLGYTGRIQYVAVIQDPSIADDANGFEADNDGDATLNQPISNPTIYNATLCGQNTVVDKQQYGMLLRRSTRGTIVNTIMSGFEACVDIRDATSAPVVTHSICHGSTAPGVDIAYDETETSDDAKGKPTYDDDGGLDEVAWWNEAGKGNRVMDPQIADCFKVGSPDFRPLETLSEGAATPPNDGFFDSAAAYIGAFTADDTWATGAWVSFEAR</sequence>
<gene>
    <name evidence="2" type="ORF">CMC5_038350</name>
</gene>
<dbReference type="Proteomes" id="UP000067626">
    <property type="component" value="Chromosome"/>
</dbReference>
<evidence type="ECO:0000313" key="3">
    <source>
        <dbReference type="Proteomes" id="UP000067626"/>
    </source>
</evidence>
<accession>A0A0K1EFP4</accession>
<dbReference type="InterPro" id="IPR012334">
    <property type="entry name" value="Pectin_lyas_fold"/>
</dbReference>
<evidence type="ECO:0008006" key="4">
    <source>
        <dbReference type="Google" id="ProtNLM"/>
    </source>
</evidence>
<name>A0A0K1EFP4_CHOCO</name>
<dbReference type="PANTHER" id="PTHR41339">
    <property type="entry name" value="LIPL48"/>
    <property type="match status" value="1"/>
</dbReference>
<dbReference type="PATRIC" id="fig|52.7.peg.4226"/>
<dbReference type="InterPro" id="IPR011050">
    <property type="entry name" value="Pectin_lyase_fold/virulence"/>
</dbReference>
<reference evidence="2 3" key="1">
    <citation type="submission" date="2015-07" db="EMBL/GenBank/DDBJ databases">
        <title>Genome analysis of myxobacterium Chondromyces crocatus Cm c5 reveals a high potential for natural compound synthesis and the genetic basis for the loss of fruiting body formation.</title>
        <authorList>
            <person name="Zaburannyi N."/>
            <person name="Bunk B."/>
            <person name="Maier J."/>
            <person name="Overmann J."/>
            <person name="Mueller R."/>
        </authorList>
    </citation>
    <scope>NUCLEOTIDE SEQUENCE [LARGE SCALE GENOMIC DNA]</scope>
    <source>
        <strain evidence="2 3">Cm c5</strain>
    </source>
</reference>
<dbReference type="PANTHER" id="PTHR41339:SF1">
    <property type="entry name" value="SECRETED PROTEIN"/>
    <property type="match status" value="1"/>
</dbReference>
<feature type="chain" id="PRO_5005459378" description="Lipoprotein" evidence="1">
    <location>
        <begin position="25"/>
        <end position="443"/>
    </location>
</feature>
<dbReference type="KEGG" id="ccro:CMC5_038350"/>
<feature type="signal peptide" evidence="1">
    <location>
        <begin position="1"/>
        <end position="24"/>
    </location>
</feature>
<protein>
    <recommendedName>
        <fullName evidence="4">Lipoprotein</fullName>
    </recommendedName>
</protein>
<dbReference type="AlphaFoldDB" id="A0A0K1EFP4"/>
<organism evidence="2 3">
    <name type="scientific">Chondromyces crocatus</name>
    <dbReference type="NCBI Taxonomy" id="52"/>
    <lineage>
        <taxon>Bacteria</taxon>
        <taxon>Pseudomonadati</taxon>
        <taxon>Myxococcota</taxon>
        <taxon>Polyangia</taxon>
        <taxon>Polyangiales</taxon>
        <taxon>Polyangiaceae</taxon>
        <taxon>Chondromyces</taxon>
    </lineage>
</organism>
<evidence type="ECO:0000313" key="2">
    <source>
        <dbReference type="EMBL" id="AKT39686.1"/>
    </source>
</evidence>
<dbReference type="OrthoDB" id="237393at2"/>
<dbReference type="RefSeq" id="WP_050431732.1">
    <property type="nucleotide sequence ID" value="NZ_CP012159.1"/>
</dbReference>